<feature type="chain" id="PRO_5045626807" description="Cytochrome c domain-containing protein" evidence="2">
    <location>
        <begin position="22"/>
        <end position="410"/>
    </location>
</feature>
<dbReference type="Proteomes" id="UP001319827">
    <property type="component" value="Chromosome"/>
</dbReference>
<feature type="signal peptide" evidence="2">
    <location>
        <begin position="1"/>
        <end position="21"/>
    </location>
</feature>
<keyword evidence="4" id="KW-1185">Reference proteome</keyword>
<reference evidence="3 4" key="2">
    <citation type="journal article" date="2021" name="Int. J. Syst. Evol. Microbiol.">
        <title>Isolation and Polyphasic Characterization of Desulfuromonas versatilis sp. Nov., an Electrogenic Bacteria Capable of Versatile Metabolism Isolated from a Graphene Oxide-Reducing Enrichment Culture.</title>
        <authorList>
            <person name="Xie L."/>
            <person name="Yoshida N."/>
            <person name="Ishii S."/>
            <person name="Meng L."/>
        </authorList>
    </citation>
    <scope>NUCLEOTIDE SEQUENCE [LARGE SCALE GENOMIC DNA]</scope>
    <source>
        <strain evidence="3 4">NIT-T3</strain>
    </source>
</reference>
<keyword evidence="2" id="KW-0732">Signal</keyword>
<feature type="region of interest" description="Disordered" evidence="1">
    <location>
        <begin position="366"/>
        <end position="410"/>
    </location>
</feature>
<evidence type="ECO:0000313" key="3">
    <source>
        <dbReference type="EMBL" id="BCR06898.1"/>
    </source>
</evidence>
<dbReference type="EMBL" id="AP024355">
    <property type="protein sequence ID" value="BCR06898.1"/>
    <property type="molecule type" value="Genomic_DNA"/>
</dbReference>
<proteinExistence type="predicted"/>
<organism evidence="3 4">
    <name type="scientific">Desulfuromonas versatilis</name>
    <dbReference type="NCBI Taxonomy" id="2802975"/>
    <lineage>
        <taxon>Bacteria</taxon>
        <taxon>Pseudomonadati</taxon>
        <taxon>Thermodesulfobacteriota</taxon>
        <taxon>Desulfuromonadia</taxon>
        <taxon>Desulfuromonadales</taxon>
        <taxon>Desulfuromonadaceae</taxon>
        <taxon>Desulfuromonas</taxon>
    </lineage>
</organism>
<sequence>MKKPLGLVLAVLLLSASGAFGFGSIGNQVNANCPSQPYTGDCALCHTSNRGASTPAKDAAAIGNWSFFCPPVDPNTIDSDMDGFTPNQGDCNDANAAVNPGAVENCTDGVDNNCDGLTDTQDTQACPAAPTCSDVDGDGFAVEGGNCGPMDCNDFDATVHPGADEICGDGVDQDCNGSDLACPPPACTDADQDGFAAEGGNCGPMDCNDNDPAVNPGAAERCTDGVDNNCDGKIDGQDAQACAPQPTCTDGDNDGFFAQAGCNTAQDCADSNALIFPGATEVCGDGLDNDCDGKIDEGCASGTNPDGATLYQDRCAACHGSLPLSNVCGEDTEDIMEAIAENEGGMGFLSSLSDAQVRAIAEQLANCRQGQDGQSDDRDESRDWRKRNRDRDHDRDRDRYRQRSRDRHDD</sequence>
<dbReference type="InterPro" id="IPR021655">
    <property type="entry name" value="Put_metal-bd"/>
</dbReference>
<evidence type="ECO:0008006" key="5">
    <source>
        <dbReference type="Google" id="ProtNLM"/>
    </source>
</evidence>
<dbReference type="SUPFAM" id="SSF46626">
    <property type="entry name" value="Cytochrome c"/>
    <property type="match status" value="1"/>
</dbReference>
<reference evidence="3 4" key="1">
    <citation type="journal article" date="2016" name="C (Basel)">
        <title>Selective Growth of and Electricity Production by Marine Exoelectrogenic Bacteria in Self-Aggregated Hydrogel of Microbially Reduced Graphene Oxide.</title>
        <authorList>
            <person name="Yoshida N."/>
            <person name="Goto Y."/>
            <person name="Miyata Y."/>
        </authorList>
    </citation>
    <scope>NUCLEOTIDE SEQUENCE [LARGE SCALE GENOMIC DNA]</scope>
    <source>
        <strain evidence="3 4">NIT-T3</strain>
    </source>
</reference>
<gene>
    <name evidence="3" type="ORF">DESUT3_39670</name>
</gene>
<feature type="compositionally biased region" description="Basic and acidic residues" evidence="1">
    <location>
        <begin position="375"/>
        <end position="410"/>
    </location>
</feature>
<dbReference type="Pfam" id="PF11617">
    <property type="entry name" value="Cu-binding_MopE"/>
    <property type="match status" value="4"/>
</dbReference>
<dbReference type="InterPro" id="IPR036909">
    <property type="entry name" value="Cyt_c-like_dom_sf"/>
</dbReference>
<name>A0ABM8I2T2_9BACT</name>
<evidence type="ECO:0000256" key="1">
    <source>
        <dbReference type="SAM" id="MobiDB-lite"/>
    </source>
</evidence>
<dbReference type="RefSeq" id="WP_221250273.1">
    <property type="nucleotide sequence ID" value="NZ_AP024355.1"/>
</dbReference>
<protein>
    <recommendedName>
        <fullName evidence="5">Cytochrome c domain-containing protein</fullName>
    </recommendedName>
</protein>
<accession>A0ABM8I2T2</accession>
<evidence type="ECO:0000256" key="2">
    <source>
        <dbReference type="SAM" id="SignalP"/>
    </source>
</evidence>
<evidence type="ECO:0000313" key="4">
    <source>
        <dbReference type="Proteomes" id="UP001319827"/>
    </source>
</evidence>